<organism evidence="1 2">
    <name type="scientific">Pseudarthrobacter siccitolerans</name>
    <dbReference type="NCBI Taxonomy" id="861266"/>
    <lineage>
        <taxon>Bacteria</taxon>
        <taxon>Bacillati</taxon>
        <taxon>Actinomycetota</taxon>
        <taxon>Actinomycetes</taxon>
        <taxon>Micrococcales</taxon>
        <taxon>Micrococcaceae</taxon>
        <taxon>Pseudarthrobacter</taxon>
    </lineage>
</organism>
<evidence type="ECO:0000313" key="2">
    <source>
        <dbReference type="Proteomes" id="UP000035722"/>
    </source>
</evidence>
<proteinExistence type="predicted"/>
<dbReference type="RefSeq" id="WP_050056752.1">
    <property type="nucleotide sequence ID" value="NZ_CAQI01000053.1"/>
</dbReference>
<dbReference type="EMBL" id="CAQI01000053">
    <property type="protein sequence ID" value="CCQ47953.1"/>
    <property type="molecule type" value="Genomic_DNA"/>
</dbReference>
<sequence>MEILPGLIDSAAVLRTQGTTDAIHRAFRAGQLVRIRRGFYIRTTDWLNARPSERFAWTTAAIARSVKGAVLCGETAALVNGLPTLRTPACVELATTLPGRSGVRRSPLMVLGGDAAARQVREQRSYPLRYCLKREVETVVRGEFRCTSPIQTSLDLMAGGHLNQALVVADGLARMLHRQGTLPADANLLSLPRIVEGISSYPHSSAQRRAERVAALASPLAESVGESYSRAAFEILGFEQPVLQQVFRDTDGFIGRADCWWPRSRVVGEFDGKAKYVDAAVRGEASAEEAVYREKLREDRIRALGLGFVRWGWADVENPERLRRKLLAAGLRPKIGGQFADPHLEGSVSRTSLGA</sequence>
<evidence type="ECO:0000313" key="1">
    <source>
        <dbReference type="EMBL" id="CCQ47953.1"/>
    </source>
</evidence>
<comment type="caution">
    <text evidence="1">The sequence shown here is derived from an EMBL/GenBank/DDBJ whole genome shotgun (WGS) entry which is preliminary data.</text>
</comment>
<name>A0A024H7L0_9MICC</name>
<evidence type="ECO:0008006" key="3">
    <source>
        <dbReference type="Google" id="ProtNLM"/>
    </source>
</evidence>
<keyword evidence="2" id="KW-1185">Reference proteome</keyword>
<accession>A0A024H7L0</accession>
<gene>
    <name evidence="1" type="ORF">ARTSIC4J27_3950</name>
</gene>
<dbReference type="OrthoDB" id="5517693at2"/>
<protein>
    <recommendedName>
        <fullName evidence="3">Transcriptional regulator, AbiEi antitoxin, Type IV TA system</fullName>
    </recommendedName>
</protein>
<reference evidence="2" key="1">
    <citation type="journal article" date="2014" name="Genome Announc.">
        <title>Genome Sequence of Arthrobacter siccitolerans 4J27, a Xeroprotectant-Producing Desiccation-Tolerant Microorganism.</title>
        <authorList>
            <person name="Manzanera M."/>
            <person name="Santa-Cruz-Calvo L."/>
            <person name="Vilchez J.I."/>
            <person name="Garcia-Fontana C."/>
            <person name="Silva-Castro G.A."/>
            <person name="Calvo C."/>
            <person name="Gonzalez-Lopez J."/>
        </authorList>
    </citation>
    <scope>NUCLEOTIDE SEQUENCE [LARGE SCALE GENOMIC DNA]</scope>
    <source>
        <strain evidence="2">4J27</strain>
    </source>
</reference>
<dbReference type="STRING" id="861266.ARTSIC4J27_3950"/>
<dbReference type="Proteomes" id="UP000035722">
    <property type="component" value="Unassembled WGS sequence"/>
</dbReference>
<dbReference type="AlphaFoldDB" id="A0A024H7L0"/>